<gene>
    <name evidence="12 13" type="primary">hisB</name>
    <name evidence="13" type="ORF">HMPREF0663_12476</name>
</gene>
<feature type="active site" description="Proton donor" evidence="12">
    <location>
        <position position="10"/>
    </location>
</feature>
<dbReference type="NCBIfam" id="TIGR01662">
    <property type="entry name" value="HAD-SF-IIIA"/>
    <property type="match status" value="1"/>
</dbReference>
<dbReference type="FunFam" id="3.30.230.40:FF:000003">
    <property type="entry name" value="Imidazoleglycerol-phosphate dehydratase HisB"/>
    <property type="match status" value="1"/>
</dbReference>
<dbReference type="GO" id="GO:0000105">
    <property type="term" value="P:L-histidine biosynthetic process"/>
    <property type="evidence" value="ECO:0007669"/>
    <property type="project" value="UniProtKB-UniRule"/>
</dbReference>
<dbReference type="HAMAP" id="MF_00076">
    <property type="entry name" value="HisB"/>
    <property type="match status" value="1"/>
</dbReference>
<dbReference type="InterPro" id="IPR006543">
    <property type="entry name" value="Histidinol-phos"/>
</dbReference>
<dbReference type="UniPathway" id="UPA00031">
    <property type="reaction ID" value="UER00011"/>
</dbReference>
<evidence type="ECO:0000256" key="5">
    <source>
        <dbReference type="ARBA" id="ARBA00022723"/>
    </source>
</evidence>
<evidence type="ECO:0000256" key="12">
    <source>
        <dbReference type="HAMAP-Rule" id="MF_01022"/>
    </source>
</evidence>
<sequence length="356" mass="40565">MQKILFIDRDGTLIEEPKDEQIDSFEKLTFVKGVFKNLGFIRQHLDFRFVMVSNQDGLGTPSFPEETFWPVHNFILQTLRGEDITFDEQLIDRHLPEDNSPMRKPGTGMLAHYIGNPNYDLAGSYVIGDRDTDRQLAENLGCKALILGQNELTWDRITEILFAGERIAELKRTTKETDIYVKINLDGTGKCDISTGLGFFDHMLEQIGMHGLIDLTVHVKGDLHVDEHHTIEDTALVLGECILRALGDKRGIERYGYALPMDDCLCQVALDFGGRPWLVWNAAFYREKIGDMPTEMFIHFFKSLSDSARMNLNIKAEGSNEHHKIEGIFKALARALKMAVRRDIYHYELPSTKGSL</sequence>
<keyword evidence="7 12" id="KW-0460">Magnesium</keyword>
<dbReference type="NCBIfam" id="TIGR01261">
    <property type="entry name" value="hisB_Nterm"/>
    <property type="match status" value="1"/>
</dbReference>
<name>E7RT58_9BACT</name>
<comment type="similarity">
    <text evidence="12">In the C-terminal section; belongs to the imidazoleglycerol-phosphate dehydratase family.</text>
</comment>
<reference evidence="13" key="1">
    <citation type="submission" date="2011-01" db="EMBL/GenBank/DDBJ databases">
        <authorList>
            <person name="Muzny D."/>
            <person name="Qin X."/>
            <person name="Buhay C."/>
            <person name="Dugan-Rocha S."/>
            <person name="Ding Y."/>
            <person name="Chen G."/>
            <person name="Hawes A."/>
            <person name="Holder M."/>
            <person name="Jhangiani S."/>
            <person name="Johnson A."/>
            <person name="Khan Z."/>
            <person name="Li Z."/>
            <person name="Liu W."/>
            <person name="Liu X."/>
            <person name="Perez L."/>
            <person name="Shen H."/>
            <person name="Wang Q."/>
            <person name="Watt J."/>
            <person name="Xi L."/>
            <person name="Xin Y."/>
            <person name="Zhou J."/>
            <person name="Deng J."/>
            <person name="Jiang H."/>
            <person name="Liu Y."/>
            <person name="Qu J."/>
            <person name="Song X.-Z."/>
            <person name="Zhang L."/>
            <person name="Villasana D."/>
            <person name="Johnson A."/>
            <person name="Liu J."/>
            <person name="Liyanage D."/>
            <person name="Lorensuhewa L."/>
            <person name="Robinson T."/>
            <person name="Song A."/>
            <person name="Song B.-B."/>
            <person name="Dinh H."/>
            <person name="Thornton R."/>
            <person name="Coyle M."/>
            <person name="Francisco L."/>
            <person name="Jackson L."/>
            <person name="Javaid M."/>
            <person name="Korchina V."/>
            <person name="Kovar C."/>
            <person name="Mata R."/>
            <person name="Mathew T."/>
            <person name="Ngo R."/>
            <person name="Nguyen L."/>
            <person name="Nguyen N."/>
            <person name="Okwuonu G."/>
            <person name="Ongeri F."/>
            <person name="Pham C."/>
            <person name="Simmons D."/>
            <person name="Wilczek-Boney K."/>
            <person name="Hale W."/>
            <person name="Jakkamsetti A."/>
            <person name="Pham P."/>
            <person name="Ruth R."/>
            <person name="San Lucas F."/>
            <person name="Warren J."/>
            <person name="Zhang J."/>
            <person name="Zhao Z."/>
            <person name="Zhou C."/>
            <person name="Zhu D."/>
            <person name="Lee S."/>
            <person name="Bess C."/>
            <person name="Blankenburg K."/>
            <person name="Forbes L."/>
            <person name="Fu Q."/>
            <person name="Gubbala S."/>
            <person name="Hirani K."/>
            <person name="Jayaseelan J.C."/>
            <person name="Lara F."/>
            <person name="Munidasa M."/>
            <person name="Palculict T."/>
            <person name="Patil S."/>
            <person name="Pu L.-L."/>
            <person name="Saada N."/>
            <person name="Tang L."/>
            <person name="Weissenberger G."/>
            <person name="Zhu Y."/>
            <person name="Hemphill L."/>
            <person name="Shang Y."/>
            <person name="Youmans B."/>
            <person name="Ayvaz T."/>
            <person name="Ross M."/>
            <person name="Santibanez J."/>
            <person name="Aqrawi P."/>
            <person name="Gross S."/>
            <person name="Joshi V."/>
            <person name="Fowler G."/>
            <person name="Nazareth L."/>
            <person name="Reid J."/>
            <person name="Worley K."/>
            <person name="Petrosino J."/>
            <person name="Highlander S."/>
            <person name="Gibbs R."/>
        </authorList>
    </citation>
    <scope>NUCLEOTIDE SEQUENCE [LARGE SCALE GENOMIC DNA]</scope>
    <source>
        <strain evidence="13">ATCC 33269</strain>
    </source>
</reference>
<dbReference type="GO" id="GO:0004401">
    <property type="term" value="F:histidinol-phosphatase activity"/>
    <property type="evidence" value="ECO:0007669"/>
    <property type="project" value="UniProtKB-UniRule"/>
</dbReference>
<dbReference type="PROSITE" id="PS00954">
    <property type="entry name" value="IGP_DEHYDRATASE_1"/>
    <property type="match status" value="1"/>
</dbReference>
<dbReference type="InterPro" id="IPR038494">
    <property type="entry name" value="IGPD_sf"/>
</dbReference>
<evidence type="ECO:0000256" key="9">
    <source>
        <dbReference type="ARBA" id="ARBA00023239"/>
    </source>
</evidence>
<feature type="region of interest" description="Imidazoleglycerol-phosphate dehydratase" evidence="12">
    <location>
        <begin position="166"/>
        <end position="356"/>
    </location>
</feature>
<keyword evidence="10 12" id="KW-0511">Multifunctional enzyme</keyword>
<organism evidence="13 14">
    <name type="scientific">Hoylesella oralis ATCC 33269</name>
    <dbReference type="NCBI Taxonomy" id="873533"/>
    <lineage>
        <taxon>Bacteria</taxon>
        <taxon>Pseudomonadati</taxon>
        <taxon>Bacteroidota</taxon>
        <taxon>Bacteroidia</taxon>
        <taxon>Bacteroidales</taxon>
        <taxon>Prevotellaceae</taxon>
        <taxon>Hoylesella</taxon>
    </lineage>
</organism>
<comment type="subcellular location">
    <subcellularLocation>
        <location evidence="12">Cytoplasm</location>
    </subcellularLocation>
</comment>
<dbReference type="InterPro" id="IPR020568">
    <property type="entry name" value="Ribosomal_Su5_D2-typ_SF"/>
</dbReference>
<keyword evidence="9 12" id="KW-0456">Lyase</keyword>
<keyword evidence="6 12" id="KW-0378">Hydrolase</keyword>
<dbReference type="Pfam" id="PF00475">
    <property type="entry name" value="IGPD"/>
    <property type="match status" value="1"/>
</dbReference>
<dbReference type="Pfam" id="PF13242">
    <property type="entry name" value="Hydrolase_like"/>
    <property type="match status" value="1"/>
</dbReference>
<comment type="similarity">
    <text evidence="12">In the N-terminal section; belongs to the histidinol-phosphatase family.</text>
</comment>
<dbReference type="CDD" id="cd07914">
    <property type="entry name" value="IGPD"/>
    <property type="match status" value="1"/>
</dbReference>
<dbReference type="SUPFAM" id="SSF56784">
    <property type="entry name" value="HAD-like"/>
    <property type="match status" value="1"/>
</dbReference>
<dbReference type="NCBIfam" id="NF002111">
    <property type="entry name" value="PRK00951.2-1"/>
    <property type="match status" value="1"/>
</dbReference>
<feature type="binding site" evidence="12">
    <location>
        <position position="129"/>
    </location>
    <ligand>
        <name>Mg(2+)</name>
        <dbReference type="ChEBI" id="CHEBI:18420"/>
    </ligand>
</feature>
<evidence type="ECO:0000256" key="3">
    <source>
        <dbReference type="ARBA" id="ARBA00022490"/>
    </source>
</evidence>
<dbReference type="Gene3D" id="3.30.230.40">
    <property type="entry name" value="Imidazole glycerol phosphate dehydratase, domain 1"/>
    <property type="match status" value="2"/>
</dbReference>
<dbReference type="FunFam" id="3.30.230.40:FF:000001">
    <property type="entry name" value="Imidazoleglycerol-phosphate dehydratase HisB"/>
    <property type="match status" value="1"/>
</dbReference>
<comment type="cofactor">
    <cofactor evidence="1 12">
        <name>Mg(2+)</name>
        <dbReference type="ChEBI" id="CHEBI:18420"/>
    </cofactor>
</comment>
<dbReference type="eggNOG" id="COG0241">
    <property type="taxonomic scope" value="Bacteria"/>
</dbReference>
<dbReference type="NCBIfam" id="NF002114">
    <property type="entry name" value="PRK00951.2-4"/>
    <property type="match status" value="1"/>
</dbReference>
<keyword evidence="3 12" id="KW-0963">Cytoplasm</keyword>
<proteinExistence type="inferred from homology"/>
<keyword evidence="4 12" id="KW-0028">Amino-acid biosynthesis</keyword>
<dbReference type="eggNOG" id="COG0131">
    <property type="taxonomic scope" value="Bacteria"/>
</dbReference>
<comment type="pathway">
    <text evidence="12">Amino-acid biosynthesis; L-histidine biosynthesis; L-histidine from 5-phospho-alpha-D-ribose 1-diphosphate: step 8/9.</text>
</comment>
<dbReference type="InterPro" id="IPR006549">
    <property type="entry name" value="HAD-SF_hydro_IIIA"/>
</dbReference>
<evidence type="ECO:0000313" key="14">
    <source>
        <dbReference type="Proteomes" id="UP000005580"/>
    </source>
</evidence>
<dbReference type="NCBIfam" id="NF003937">
    <property type="entry name" value="PRK05446.1"/>
    <property type="match status" value="1"/>
</dbReference>
<keyword evidence="8 12" id="KW-0368">Histidine biosynthesis</keyword>
<evidence type="ECO:0000256" key="6">
    <source>
        <dbReference type="ARBA" id="ARBA00022801"/>
    </source>
</evidence>
<evidence type="ECO:0000256" key="4">
    <source>
        <dbReference type="ARBA" id="ARBA00022605"/>
    </source>
</evidence>
<evidence type="ECO:0000256" key="10">
    <source>
        <dbReference type="ARBA" id="ARBA00023268"/>
    </source>
</evidence>
<feature type="region of interest" description="Histidinol-phosphatase" evidence="12">
    <location>
        <begin position="1"/>
        <end position="165"/>
    </location>
</feature>
<comment type="caution">
    <text evidence="12">Lacks conserved residue(s) required for the propagation of feature annotation.</text>
</comment>
<dbReference type="Gene3D" id="3.40.50.1000">
    <property type="entry name" value="HAD superfamily/HAD-like"/>
    <property type="match status" value="1"/>
</dbReference>
<evidence type="ECO:0000313" key="13">
    <source>
        <dbReference type="EMBL" id="EFZ36409.1"/>
    </source>
</evidence>
<dbReference type="EMBL" id="AEPE02000006">
    <property type="protein sequence ID" value="EFZ36409.1"/>
    <property type="molecule type" value="Genomic_DNA"/>
</dbReference>
<keyword evidence="14" id="KW-1185">Reference proteome</keyword>
<feature type="binding site" evidence="12">
    <location>
        <position position="10"/>
    </location>
    <ligand>
        <name>Mg(2+)</name>
        <dbReference type="ChEBI" id="CHEBI:18420"/>
    </ligand>
</feature>
<dbReference type="InterPro" id="IPR005954">
    <property type="entry name" value="HisB_N"/>
</dbReference>
<comment type="caution">
    <text evidence="13">The sequence shown here is derived from an EMBL/GenBank/DDBJ whole genome shotgun (WGS) entry which is preliminary data.</text>
</comment>
<dbReference type="Proteomes" id="UP000005580">
    <property type="component" value="Unassembled WGS sequence"/>
</dbReference>
<comment type="pathway">
    <text evidence="2 12">Amino-acid biosynthesis; L-histidine biosynthesis; L-histidine from 5-phospho-alpha-D-ribose 1-diphosphate: step 6/9.</text>
</comment>
<evidence type="ECO:0000256" key="11">
    <source>
        <dbReference type="ARBA" id="ARBA00049158"/>
    </source>
</evidence>
<evidence type="ECO:0000256" key="1">
    <source>
        <dbReference type="ARBA" id="ARBA00001946"/>
    </source>
</evidence>
<dbReference type="InterPro" id="IPR020566">
    <property type="entry name" value="His_synth_bifunc_HisB"/>
</dbReference>
<dbReference type="GO" id="GO:0004424">
    <property type="term" value="F:imidazoleglycerol-phosphate dehydratase activity"/>
    <property type="evidence" value="ECO:0007669"/>
    <property type="project" value="UniProtKB-UniRule"/>
</dbReference>
<keyword evidence="5 12" id="KW-0479">Metal-binding</keyword>
<dbReference type="EC" id="3.1.3.15" evidence="12"/>
<feature type="active site" description="Nucleophile" evidence="12">
    <location>
        <position position="8"/>
    </location>
</feature>
<dbReference type="NCBIfam" id="TIGR01656">
    <property type="entry name" value="Histidinol-ppas"/>
    <property type="match status" value="1"/>
</dbReference>
<dbReference type="InterPro" id="IPR023214">
    <property type="entry name" value="HAD_sf"/>
</dbReference>
<dbReference type="PANTHER" id="PTHR23133:SF2">
    <property type="entry name" value="IMIDAZOLEGLYCEROL-PHOSPHATE DEHYDRATASE"/>
    <property type="match status" value="1"/>
</dbReference>
<dbReference type="InterPro" id="IPR020565">
    <property type="entry name" value="ImidazoleglycerP_deHydtase_CS"/>
</dbReference>
<dbReference type="AlphaFoldDB" id="E7RT58"/>
<evidence type="ECO:0000256" key="8">
    <source>
        <dbReference type="ARBA" id="ARBA00023102"/>
    </source>
</evidence>
<comment type="catalytic activity">
    <reaction evidence="12">
        <text>D-erythro-1-(imidazol-4-yl)glycerol 3-phosphate = 3-(imidazol-4-yl)-2-oxopropyl phosphate + H2O</text>
        <dbReference type="Rhea" id="RHEA:11040"/>
        <dbReference type="ChEBI" id="CHEBI:15377"/>
        <dbReference type="ChEBI" id="CHEBI:57766"/>
        <dbReference type="ChEBI" id="CHEBI:58278"/>
        <dbReference type="EC" id="4.2.1.19"/>
    </reaction>
</comment>
<dbReference type="STRING" id="28134.SAMN05444288_0854"/>
<protein>
    <recommendedName>
        <fullName evidence="12">Histidine biosynthesis bifunctional protein HisB</fullName>
    </recommendedName>
    <domain>
        <recommendedName>
            <fullName evidence="12">Histidinol-phosphatase</fullName>
            <ecNumber evidence="12">3.1.3.15</ecNumber>
        </recommendedName>
    </domain>
    <domain>
        <recommendedName>
            <fullName evidence="12">Imidazoleglycerol-phosphate dehydratase</fullName>
            <shortName evidence="12">IGPD</shortName>
            <ecNumber evidence="12">4.2.1.19</ecNumber>
        </recommendedName>
    </domain>
</protein>
<dbReference type="GO" id="GO:0046872">
    <property type="term" value="F:metal ion binding"/>
    <property type="evidence" value="ECO:0007669"/>
    <property type="project" value="UniProtKB-KW"/>
</dbReference>
<dbReference type="PANTHER" id="PTHR23133">
    <property type="entry name" value="IMIDAZOLEGLYCEROL-PHOSPHATE DEHYDRATASE HIS7"/>
    <property type="match status" value="1"/>
</dbReference>
<evidence type="ECO:0000256" key="2">
    <source>
        <dbReference type="ARBA" id="ARBA00005047"/>
    </source>
</evidence>
<dbReference type="InterPro" id="IPR036412">
    <property type="entry name" value="HAD-like_sf"/>
</dbReference>
<dbReference type="PROSITE" id="PS00955">
    <property type="entry name" value="IGP_DEHYDRATASE_2"/>
    <property type="match status" value="1"/>
</dbReference>
<accession>E7RT58</accession>
<dbReference type="SUPFAM" id="SSF54211">
    <property type="entry name" value="Ribosomal protein S5 domain 2-like"/>
    <property type="match status" value="2"/>
</dbReference>
<comment type="catalytic activity">
    <reaction evidence="11 12">
        <text>L-histidinol phosphate + H2O = L-histidinol + phosphate</text>
        <dbReference type="Rhea" id="RHEA:14465"/>
        <dbReference type="ChEBI" id="CHEBI:15377"/>
        <dbReference type="ChEBI" id="CHEBI:43474"/>
        <dbReference type="ChEBI" id="CHEBI:57699"/>
        <dbReference type="ChEBI" id="CHEBI:57980"/>
        <dbReference type="EC" id="3.1.3.15"/>
    </reaction>
</comment>
<dbReference type="EC" id="4.2.1.19" evidence="12"/>
<dbReference type="HAMAP" id="MF_01022">
    <property type="entry name" value="Bifunc_HisB"/>
    <property type="match status" value="1"/>
</dbReference>
<dbReference type="RefSeq" id="WP_004370722.1">
    <property type="nucleotide sequence ID" value="NZ_GL833119.1"/>
</dbReference>
<dbReference type="InterPro" id="IPR000807">
    <property type="entry name" value="ImidazoleglycerolP_deHydtase"/>
</dbReference>
<feature type="binding site" evidence="12">
    <location>
        <position position="8"/>
    </location>
    <ligand>
        <name>Mg(2+)</name>
        <dbReference type="ChEBI" id="CHEBI:18420"/>
    </ligand>
</feature>
<dbReference type="GO" id="GO:0005737">
    <property type="term" value="C:cytoplasm"/>
    <property type="evidence" value="ECO:0007669"/>
    <property type="project" value="UniProtKB-SubCell"/>
</dbReference>
<evidence type="ECO:0000256" key="7">
    <source>
        <dbReference type="ARBA" id="ARBA00022842"/>
    </source>
</evidence>
<dbReference type="HOGENOM" id="CLU_044308_0_0_10"/>